<dbReference type="EMBL" id="KN833055">
    <property type="protein sequence ID" value="KIM74804.1"/>
    <property type="molecule type" value="Genomic_DNA"/>
</dbReference>
<proteinExistence type="predicted"/>
<protein>
    <submittedName>
        <fullName evidence="1">Uncharacterized protein</fullName>
    </submittedName>
</protein>
<keyword evidence="2" id="KW-1185">Reference proteome</keyword>
<dbReference type="Proteomes" id="UP000054166">
    <property type="component" value="Unassembled WGS sequence"/>
</dbReference>
<accession>A0A0C3F442</accession>
<organism evidence="1 2">
    <name type="scientific">Piloderma croceum (strain F 1598)</name>
    <dbReference type="NCBI Taxonomy" id="765440"/>
    <lineage>
        <taxon>Eukaryota</taxon>
        <taxon>Fungi</taxon>
        <taxon>Dikarya</taxon>
        <taxon>Basidiomycota</taxon>
        <taxon>Agaricomycotina</taxon>
        <taxon>Agaricomycetes</taxon>
        <taxon>Agaricomycetidae</taxon>
        <taxon>Atheliales</taxon>
        <taxon>Atheliaceae</taxon>
        <taxon>Piloderma</taxon>
    </lineage>
</organism>
<dbReference type="InParanoid" id="A0A0C3F442"/>
<gene>
    <name evidence="1" type="ORF">PILCRDRAFT_99093</name>
</gene>
<reference evidence="1 2" key="1">
    <citation type="submission" date="2014-04" db="EMBL/GenBank/DDBJ databases">
        <authorList>
            <consortium name="DOE Joint Genome Institute"/>
            <person name="Kuo A."/>
            <person name="Tarkka M."/>
            <person name="Buscot F."/>
            <person name="Kohler A."/>
            <person name="Nagy L.G."/>
            <person name="Floudas D."/>
            <person name="Copeland A."/>
            <person name="Barry K.W."/>
            <person name="Cichocki N."/>
            <person name="Veneault-Fourrey C."/>
            <person name="LaButti K."/>
            <person name="Lindquist E.A."/>
            <person name="Lipzen A."/>
            <person name="Lundell T."/>
            <person name="Morin E."/>
            <person name="Murat C."/>
            <person name="Sun H."/>
            <person name="Tunlid A."/>
            <person name="Henrissat B."/>
            <person name="Grigoriev I.V."/>
            <person name="Hibbett D.S."/>
            <person name="Martin F."/>
            <person name="Nordberg H.P."/>
            <person name="Cantor M.N."/>
            <person name="Hua S.X."/>
        </authorList>
    </citation>
    <scope>NUCLEOTIDE SEQUENCE [LARGE SCALE GENOMIC DNA]</scope>
    <source>
        <strain evidence="1 2">F 1598</strain>
    </source>
</reference>
<name>A0A0C3F442_PILCF</name>
<sequence>MYYSKNGHNNCFEAATQPHLLKQVYQPDGTALKQKVKMCDGSFADGSSQSLYYRDGHDLTRVFKGMGQILQEWGYVGALKIRAECLKFHCEKGAVQCCCQQMLYNEPDFVTGFCAILFPKFHYKLNFIEKWWGYSKWIYCQCPVSSKEADLECNVLTSLKLIPLKCICQFSTRGLNGKQAVWASKQYHGHCVLPESIMRDLTTAGIN</sequence>
<dbReference type="AlphaFoldDB" id="A0A0C3F442"/>
<evidence type="ECO:0000313" key="1">
    <source>
        <dbReference type="EMBL" id="KIM74804.1"/>
    </source>
</evidence>
<evidence type="ECO:0000313" key="2">
    <source>
        <dbReference type="Proteomes" id="UP000054166"/>
    </source>
</evidence>
<dbReference type="OrthoDB" id="2416294at2759"/>
<dbReference type="STRING" id="765440.A0A0C3F442"/>
<dbReference type="HOGENOM" id="CLU_005726_0_1_1"/>
<reference evidence="2" key="2">
    <citation type="submission" date="2015-01" db="EMBL/GenBank/DDBJ databases">
        <title>Evolutionary Origins and Diversification of the Mycorrhizal Mutualists.</title>
        <authorList>
            <consortium name="DOE Joint Genome Institute"/>
            <consortium name="Mycorrhizal Genomics Consortium"/>
            <person name="Kohler A."/>
            <person name="Kuo A."/>
            <person name="Nagy L.G."/>
            <person name="Floudas D."/>
            <person name="Copeland A."/>
            <person name="Barry K.W."/>
            <person name="Cichocki N."/>
            <person name="Veneault-Fourrey C."/>
            <person name="LaButti K."/>
            <person name="Lindquist E.A."/>
            <person name="Lipzen A."/>
            <person name="Lundell T."/>
            <person name="Morin E."/>
            <person name="Murat C."/>
            <person name="Riley R."/>
            <person name="Ohm R."/>
            <person name="Sun H."/>
            <person name="Tunlid A."/>
            <person name="Henrissat B."/>
            <person name="Grigoriev I.V."/>
            <person name="Hibbett D.S."/>
            <person name="Martin F."/>
        </authorList>
    </citation>
    <scope>NUCLEOTIDE SEQUENCE [LARGE SCALE GENOMIC DNA]</scope>
    <source>
        <strain evidence="2">F 1598</strain>
    </source>
</reference>